<proteinExistence type="predicted"/>
<gene>
    <name evidence="1" type="ORF">LY79DRAFT_519003</name>
</gene>
<organism evidence="1 2">
    <name type="scientific">Colletotrichum navitas</name>
    <dbReference type="NCBI Taxonomy" id="681940"/>
    <lineage>
        <taxon>Eukaryota</taxon>
        <taxon>Fungi</taxon>
        <taxon>Dikarya</taxon>
        <taxon>Ascomycota</taxon>
        <taxon>Pezizomycotina</taxon>
        <taxon>Sordariomycetes</taxon>
        <taxon>Hypocreomycetidae</taxon>
        <taxon>Glomerellales</taxon>
        <taxon>Glomerellaceae</taxon>
        <taxon>Colletotrichum</taxon>
        <taxon>Colletotrichum graminicola species complex</taxon>
    </lineage>
</organism>
<keyword evidence="2" id="KW-1185">Reference proteome</keyword>
<accession>A0AAD8PW47</accession>
<comment type="caution">
    <text evidence="1">The sequence shown here is derived from an EMBL/GenBank/DDBJ whole genome shotgun (WGS) entry which is preliminary data.</text>
</comment>
<sequence>MDPITAISLASNVISFIDFGTTVIRGAKRVQDAGALQDNDTLDSVARQMQTFTVKLLAPGQTNLTGADLGLAELAAKCRDVAGDLSELLEKRQAIWSVIKNLKYDEEKKSLEARLGSCRSQLGIQLNHLSR</sequence>
<dbReference type="AlphaFoldDB" id="A0AAD8PW47"/>
<reference evidence="1" key="1">
    <citation type="submission" date="2021-06" db="EMBL/GenBank/DDBJ databases">
        <title>Comparative genomics, transcriptomics and evolutionary studies reveal genomic signatures of adaptation to plant cell wall in hemibiotrophic fungi.</title>
        <authorList>
            <consortium name="DOE Joint Genome Institute"/>
            <person name="Baroncelli R."/>
            <person name="Diaz J.F."/>
            <person name="Benocci T."/>
            <person name="Peng M."/>
            <person name="Battaglia E."/>
            <person name="Haridas S."/>
            <person name="Andreopoulos W."/>
            <person name="Labutti K."/>
            <person name="Pangilinan J."/>
            <person name="Floch G.L."/>
            <person name="Makela M.R."/>
            <person name="Henrissat B."/>
            <person name="Grigoriev I.V."/>
            <person name="Crouch J.A."/>
            <person name="De Vries R.P."/>
            <person name="Sukno S.A."/>
            <person name="Thon M.R."/>
        </authorList>
    </citation>
    <scope>NUCLEOTIDE SEQUENCE</scope>
    <source>
        <strain evidence="1">CBS 125086</strain>
    </source>
</reference>
<dbReference type="EMBL" id="JAHLJV010000045">
    <property type="protein sequence ID" value="KAK1585298.1"/>
    <property type="molecule type" value="Genomic_DNA"/>
</dbReference>
<name>A0AAD8PW47_9PEZI</name>
<evidence type="ECO:0000313" key="1">
    <source>
        <dbReference type="EMBL" id="KAK1585298.1"/>
    </source>
</evidence>
<evidence type="ECO:0008006" key="3">
    <source>
        <dbReference type="Google" id="ProtNLM"/>
    </source>
</evidence>
<dbReference type="GeneID" id="85439330"/>
<protein>
    <recommendedName>
        <fullName evidence="3">Fungal N-terminal domain-containing protein</fullName>
    </recommendedName>
</protein>
<dbReference type="RefSeq" id="XP_060412324.1">
    <property type="nucleotide sequence ID" value="XM_060555090.1"/>
</dbReference>
<evidence type="ECO:0000313" key="2">
    <source>
        <dbReference type="Proteomes" id="UP001230504"/>
    </source>
</evidence>
<dbReference type="Proteomes" id="UP001230504">
    <property type="component" value="Unassembled WGS sequence"/>
</dbReference>